<dbReference type="InterPro" id="IPR033889">
    <property type="entry name" value="LanC"/>
</dbReference>
<feature type="binding site" evidence="1">
    <location>
        <position position="300"/>
    </location>
    <ligand>
        <name>Zn(2+)</name>
        <dbReference type="ChEBI" id="CHEBI:29105"/>
    </ligand>
</feature>
<dbReference type="Pfam" id="PF05147">
    <property type="entry name" value="LANC_like"/>
    <property type="match status" value="1"/>
</dbReference>
<keyword evidence="3" id="KW-1185">Reference proteome</keyword>
<evidence type="ECO:0008006" key="4">
    <source>
        <dbReference type="Google" id="ProtNLM"/>
    </source>
</evidence>
<dbReference type="EMBL" id="BONY01000001">
    <property type="protein sequence ID" value="GIH02230.1"/>
    <property type="molecule type" value="Genomic_DNA"/>
</dbReference>
<accession>A0A8J3VCZ6</accession>
<dbReference type="GO" id="GO:0031179">
    <property type="term" value="P:peptide modification"/>
    <property type="evidence" value="ECO:0007669"/>
    <property type="project" value="InterPro"/>
</dbReference>
<sequence>MTSAEAAVALPLAERCTAAVRRLADHLRDPQRVTAAIASHRSQTQFPRTAHWRAASIAQGDAGIALACGALDAAYPDEGWDRVGHLWLSRAVLTPTPGKQPGAYGLLTGATGLSLAAWRLSRGGRRYRRLQDSLDSGMLAGIHQQAQRVKESRHGVANADYDVVSGLAGMVAGLLPRQQNPDVHSALLSCIDALVTLADPAVPPRWFTPPERTADRGLLTAHPRGHLNLGMAHGVPGIIAALALAHRCGLRRNAIQDATARLTRWVLGNRVDDRWGPNWPSAVSVDPPEVAPRPCRGAWCYGAPGIAGALGMAAEILNDDALALLAVDAVLAVHRRPAAVRNIEAPTACHGMAGLLQVTRRLASTCQDPRLLRAADDIAESILHREEPDSLMGYRNLEPGGRPVDHPGLLDGSVGVMLALLDLTTDTGWDRVLLLA</sequence>
<dbReference type="RefSeq" id="WP_203906147.1">
    <property type="nucleotide sequence ID" value="NZ_BONY01000001.1"/>
</dbReference>
<protein>
    <recommendedName>
        <fullName evidence="4">Lanthionine synthetase</fullName>
    </recommendedName>
</protein>
<dbReference type="AlphaFoldDB" id="A0A8J3VCZ6"/>
<feature type="binding site" evidence="1">
    <location>
        <position position="350"/>
    </location>
    <ligand>
        <name>Zn(2+)</name>
        <dbReference type="ChEBI" id="CHEBI:29105"/>
    </ligand>
</feature>
<dbReference type="InterPro" id="IPR007822">
    <property type="entry name" value="LANC-like"/>
</dbReference>
<dbReference type="CDD" id="cd04793">
    <property type="entry name" value="LanC"/>
    <property type="match status" value="1"/>
</dbReference>
<dbReference type="PRINTS" id="PR01950">
    <property type="entry name" value="LANCSUPER"/>
</dbReference>
<keyword evidence="1" id="KW-0862">Zinc</keyword>
<evidence type="ECO:0000313" key="3">
    <source>
        <dbReference type="Proteomes" id="UP000612899"/>
    </source>
</evidence>
<evidence type="ECO:0000313" key="2">
    <source>
        <dbReference type="EMBL" id="GIH02230.1"/>
    </source>
</evidence>
<dbReference type="SMART" id="SM01260">
    <property type="entry name" value="LANC_like"/>
    <property type="match status" value="1"/>
</dbReference>
<dbReference type="GO" id="GO:0046872">
    <property type="term" value="F:metal ion binding"/>
    <property type="evidence" value="ECO:0007669"/>
    <property type="project" value="UniProtKB-KW"/>
</dbReference>
<keyword evidence="1" id="KW-0479">Metal-binding</keyword>
<dbReference type="SUPFAM" id="SSF158745">
    <property type="entry name" value="LanC-like"/>
    <property type="match status" value="1"/>
</dbReference>
<dbReference type="PRINTS" id="PR01955">
    <property type="entry name" value="LANCFRANKIA"/>
</dbReference>
<comment type="caution">
    <text evidence="2">The sequence shown here is derived from an EMBL/GenBank/DDBJ whole genome shotgun (WGS) entry which is preliminary data.</text>
</comment>
<reference evidence="2" key="1">
    <citation type="submission" date="2021-01" db="EMBL/GenBank/DDBJ databases">
        <title>Whole genome shotgun sequence of Rhizocola hellebori NBRC 109834.</title>
        <authorList>
            <person name="Komaki H."/>
            <person name="Tamura T."/>
        </authorList>
    </citation>
    <scope>NUCLEOTIDE SEQUENCE</scope>
    <source>
        <strain evidence="2">NBRC 109834</strain>
    </source>
</reference>
<feature type="binding site" evidence="1">
    <location>
        <position position="349"/>
    </location>
    <ligand>
        <name>Zn(2+)</name>
        <dbReference type="ChEBI" id="CHEBI:29105"/>
    </ligand>
</feature>
<organism evidence="2 3">
    <name type="scientific">Rhizocola hellebori</name>
    <dbReference type="NCBI Taxonomy" id="1392758"/>
    <lineage>
        <taxon>Bacteria</taxon>
        <taxon>Bacillati</taxon>
        <taxon>Actinomycetota</taxon>
        <taxon>Actinomycetes</taxon>
        <taxon>Micromonosporales</taxon>
        <taxon>Micromonosporaceae</taxon>
        <taxon>Rhizocola</taxon>
    </lineage>
</organism>
<gene>
    <name evidence="2" type="ORF">Rhe02_02970</name>
</gene>
<proteinExistence type="predicted"/>
<evidence type="ECO:0000256" key="1">
    <source>
        <dbReference type="PIRSR" id="PIRSR607822-1"/>
    </source>
</evidence>
<name>A0A8J3VCZ6_9ACTN</name>
<dbReference type="Gene3D" id="1.50.10.20">
    <property type="match status" value="1"/>
</dbReference>
<dbReference type="Proteomes" id="UP000612899">
    <property type="component" value="Unassembled WGS sequence"/>
</dbReference>